<evidence type="ECO:0000259" key="9">
    <source>
        <dbReference type="PROSITE" id="PS51722"/>
    </source>
</evidence>
<dbReference type="SUPFAM" id="SSF50447">
    <property type="entry name" value="Translation proteins"/>
    <property type="match status" value="1"/>
</dbReference>
<evidence type="ECO:0000256" key="1">
    <source>
        <dbReference type="ARBA" id="ARBA00004496"/>
    </source>
</evidence>
<dbReference type="Pfam" id="PF25461">
    <property type="entry name" value="Beta-barrel_SelB"/>
    <property type="match status" value="1"/>
</dbReference>
<keyword evidence="5" id="KW-0342">GTP-binding</keyword>
<accession>A0ABW2BV35</accession>
<dbReference type="Pfam" id="PF09107">
    <property type="entry name" value="WHD_3rd_SelB"/>
    <property type="match status" value="1"/>
</dbReference>
<dbReference type="InterPro" id="IPR004535">
    <property type="entry name" value="Transl_elong_SelB"/>
</dbReference>
<dbReference type="PANTHER" id="PTHR43721:SF22">
    <property type="entry name" value="ELONGATION FACTOR TU, MITOCHONDRIAL"/>
    <property type="match status" value="1"/>
</dbReference>
<keyword evidence="4" id="KW-0648">Protein biosynthesis</keyword>
<dbReference type="SUPFAM" id="SSF52540">
    <property type="entry name" value="P-loop containing nucleoside triphosphate hydrolases"/>
    <property type="match status" value="1"/>
</dbReference>
<dbReference type="GO" id="GO:0003746">
    <property type="term" value="F:translation elongation factor activity"/>
    <property type="evidence" value="ECO:0007669"/>
    <property type="project" value="UniProtKB-KW"/>
</dbReference>
<dbReference type="Gene3D" id="1.10.10.2770">
    <property type="match status" value="1"/>
</dbReference>
<evidence type="ECO:0000256" key="7">
    <source>
        <dbReference type="ARBA" id="ARBA00031615"/>
    </source>
</evidence>
<evidence type="ECO:0000256" key="5">
    <source>
        <dbReference type="ARBA" id="ARBA00023134"/>
    </source>
</evidence>
<dbReference type="Pfam" id="PF00009">
    <property type="entry name" value="GTP_EFTU"/>
    <property type="match status" value="1"/>
</dbReference>
<dbReference type="Gene3D" id="2.40.30.10">
    <property type="entry name" value="Translation factors"/>
    <property type="match status" value="1"/>
</dbReference>
<evidence type="ECO:0000256" key="3">
    <source>
        <dbReference type="ARBA" id="ARBA00022490"/>
    </source>
</evidence>
<dbReference type="PANTHER" id="PTHR43721">
    <property type="entry name" value="ELONGATION FACTOR TU-RELATED"/>
    <property type="match status" value="1"/>
</dbReference>
<dbReference type="Pfam" id="PF03144">
    <property type="entry name" value="GTP_EFTU_D2"/>
    <property type="match status" value="1"/>
</dbReference>
<dbReference type="InterPro" id="IPR004161">
    <property type="entry name" value="EFTu-like_2"/>
</dbReference>
<dbReference type="NCBIfam" id="TIGR00475">
    <property type="entry name" value="selB"/>
    <property type="match status" value="1"/>
</dbReference>
<evidence type="ECO:0000256" key="8">
    <source>
        <dbReference type="SAM" id="MobiDB-lite"/>
    </source>
</evidence>
<evidence type="ECO:0000256" key="2">
    <source>
        <dbReference type="ARBA" id="ARBA00015953"/>
    </source>
</evidence>
<dbReference type="InterPro" id="IPR036388">
    <property type="entry name" value="WH-like_DNA-bd_sf"/>
</dbReference>
<keyword evidence="5" id="KW-0547">Nucleotide-binding</keyword>
<dbReference type="Gene3D" id="3.40.50.300">
    <property type="entry name" value="P-loop containing nucleotide triphosphate hydrolases"/>
    <property type="match status" value="1"/>
</dbReference>
<gene>
    <name evidence="10" type="primary">selB</name>
    <name evidence="10" type="ORF">ACFQGD_02830</name>
</gene>
<proteinExistence type="predicted"/>
<keyword evidence="11" id="KW-1185">Reference proteome</keyword>
<evidence type="ECO:0000256" key="6">
    <source>
        <dbReference type="ARBA" id="ARBA00025526"/>
    </source>
</evidence>
<dbReference type="RefSeq" id="WP_345406978.1">
    <property type="nucleotide sequence ID" value="NZ_BAABLA010000123.1"/>
</dbReference>
<dbReference type="InterPro" id="IPR027417">
    <property type="entry name" value="P-loop_NTPase"/>
</dbReference>
<protein>
    <recommendedName>
        <fullName evidence="2">Selenocysteine-specific elongation factor</fullName>
    </recommendedName>
    <alternativeName>
        <fullName evidence="7">SelB translation factor</fullName>
    </alternativeName>
</protein>
<dbReference type="Proteomes" id="UP001596337">
    <property type="component" value="Unassembled WGS sequence"/>
</dbReference>
<keyword evidence="3" id="KW-0963">Cytoplasm</keyword>
<dbReference type="InterPro" id="IPR057335">
    <property type="entry name" value="Beta-barrel_SelB"/>
</dbReference>
<dbReference type="CDD" id="cd04171">
    <property type="entry name" value="SelB"/>
    <property type="match status" value="1"/>
</dbReference>
<comment type="function">
    <text evidence="6">Translation factor necessary for the incorporation of selenocysteine into proteins. It probably replaces EF-Tu for the insertion of selenocysteine directed by the UGA codon. SelB binds GTP and GDP.</text>
</comment>
<name>A0ABW2BV35_9PSEU</name>
<evidence type="ECO:0000313" key="10">
    <source>
        <dbReference type="EMBL" id="MFC6866072.1"/>
    </source>
</evidence>
<dbReference type="InterPro" id="IPR015191">
    <property type="entry name" value="SelB_WHD4"/>
</dbReference>
<comment type="caution">
    <text evidence="10">The sequence shown here is derived from an EMBL/GenBank/DDBJ whole genome shotgun (WGS) entry which is preliminary data.</text>
</comment>
<reference evidence="11" key="1">
    <citation type="journal article" date="2019" name="Int. J. Syst. Evol. Microbiol.">
        <title>The Global Catalogue of Microorganisms (GCM) 10K type strain sequencing project: providing services to taxonomists for standard genome sequencing and annotation.</title>
        <authorList>
            <consortium name="The Broad Institute Genomics Platform"/>
            <consortium name="The Broad Institute Genome Sequencing Center for Infectious Disease"/>
            <person name="Wu L."/>
            <person name="Ma J."/>
        </authorList>
    </citation>
    <scope>NUCLEOTIDE SEQUENCE [LARGE SCALE GENOMIC DNA]</scope>
    <source>
        <strain evidence="11">KCTC 32255</strain>
    </source>
</reference>
<feature type="region of interest" description="Disordered" evidence="8">
    <location>
        <begin position="272"/>
        <end position="297"/>
    </location>
</feature>
<keyword evidence="10" id="KW-0251">Elongation factor</keyword>
<comment type="subcellular location">
    <subcellularLocation>
        <location evidence="1">Cytoplasm</location>
    </subcellularLocation>
</comment>
<dbReference type="InterPro" id="IPR000795">
    <property type="entry name" value="T_Tr_GTP-bd_dom"/>
</dbReference>
<dbReference type="InterPro" id="IPR009000">
    <property type="entry name" value="Transl_B-barrel_sf"/>
</dbReference>
<organism evidence="10 11">
    <name type="scientific">Haloechinothrix salitolerans</name>
    <dbReference type="NCBI Taxonomy" id="926830"/>
    <lineage>
        <taxon>Bacteria</taxon>
        <taxon>Bacillati</taxon>
        <taxon>Actinomycetota</taxon>
        <taxon>Actinomycetes</taxon>
        <taxon>Pseudonocardiales</taxon>
        <taxon>Pseudonocardiaceae</taxon>
        <taxon>Haloechinothrix</taxon>
    </lineage>
</organism>
<dbReference type="EMBL" id="JBHSXX010000001">
    <property type="protein sequence ID" value="MFC6866072.1"/>
    <property type="molecule type" value="Genomic_DNA"/>
</dbReference>
<dbReference type="PROSITE" id="PS51722">
    <property type="entry name" value="G_TR_2"/>
    <property type="match status" value="1"/>
</dbReference>
<evidence type="ECO:0000313" key="11">
    <source>
        <dbReference type="Proteomes" id="UP001596337"/>
    </source>
</evidence>
<feature type="domain" description="Tr-type G" evidence="9">
    <location>
        <begin position="1"/>
        <end position="169"/>
    </location>
</feature>
<sequence>MRVIATAGHVDHGKSTLLRRLTGMEPDRWEEERRRGLTIDLGFAWTELDRDTLAFVDVPGHERFVPNMLAGVGPVPAALFVVAADEGWMPQSEEHLAALHALGVRHGLLAISKSDRADPDHAAQQARARIARSSLGDVPWVAVSGTTGDGLPELRTALATLARSLPSPDTDADVRLWVDRAFTVRGAGTVVTGTLAAGTLRTGDALALPSGERVRVRSLQSLGHDVTCAAAVARVALNLRGVEPGTIRRGDALLRPDAWLTTSVLDVRLRRDSEDASARGDGQAGTTSDRDGRGIPDNLRARHLMLHAGSAAVPARVRPLGPDTARLTLDRLLPLRTGDVCLLRDPGEHRIHAGVDVLDVDPPALGRRGSARRRAAELNSNDPGELAGHYLRRHGFVRAGHLRMRGLPDAGVEIGDWRADPDRWAELPKQARERVRAWRAANPLAAGMPSGELRRELGLPDGSLLDHVLVAAELTQADGLVRERAADTGLPEHVDLAVRTLETQLAEAPFRAPDADKLRALGLGHRELAAAVRAGRLSRIAEGVVLGPDAVAEAARALADMPQPFTVSQVRKALTTTRRVAVPLLELLDAEGVTRLRPDGTRVHRADGR</sequence>
<evidence type="ECO:0000256" key="4">
    <source>
        <dbReference type="ARBA" id="ARBA00022917"/>
    </source>
</evidence>
<dbReference type="Gene3D" id="1.10.10.10">
    <property type="entry name" value="Winged helix-like DNA-binding domain superfamily/Winged helix DNA-binding domain"/>
    <property type="match status" value="1"/>
</dbReference>
<dbReference type="InterPro" id="IPR050055">
    <property type="entry name" value="EF-Tu_GTPase"/>
</dbReference>